<protein>
    <recommendedName>
        <fullName evidence="4">Flp family type IVb pilin</fullName>
    </recommendedName>
</protein>
<dbReference type="RefSeq" id="WP_248345673.1">
    <property type="nucleotide sequence ID" value="NZ_AP025592.1"/>
</dbReference>
<dbReference type="EMBL" id="AP025592">
    <property type="protein sequence ID" value="BDG08497.1"/>
    <property type="molecule type" value="Genomic_DNA"/>
</dbReference>
<proteinExistence type="predicted"/>
<keyword evidence="1" id="KW-0812">Transmembrane</keyword>
<dbReference type="InterPro" id="IPR007047">
    <property type="entry name" value="Flp_Fap"/>
</dbReference>
<reference evidence="3" key="1">
    <citation type="journal article" date="2022" name="Int. J. Syst. Evol. Microbiol.">
        <title>Anaeromyxobacter oryzae sp. nov., Anaeromyxobacter diazotrophicus sp. nov. and Anaeromyxobacter paludicola sp. nov., isolated from paddy soils.</title>
        <authorList>
            <person name="Itoh H."/>
            <person name="Xu Z."/>
            <person name="Mise K."/>
            <person name="Masuda Y."/>
            <person name="Ushijima N."/>
            <person name="Hayakawa C."/>
            <person name="Shiratori Y."/>
            <person name="Senoo K."/>
        </authorList>
    </citation>
    <scope>NUCLEOTIDE SEQUENCE [LARGE SCALE GENOMIC DNA]</scope>
    <source>
        <strain evidence="3">Red630</strain>
    </source>
</reference>
<gene>
    <name evidence="2" type="ORF">AMPC_16100</name>
</gene>
<feature type="transmembrane region" description="Helical" evidence="1">
    <location>
        <begin position="27"/>
        <end position="53"/>
    </location>
</feature>
<evidence type="ECO:0000256" key="1">
    <source>
        <dbReference type="SAM" id="Phobius"/>
    </source>
</evidence>
<keyword evidence="1" id="KW-0472">Membrane</keyword>
<organism evidence="2 3">
    <name type="scientific">Anaeromyxobacter paludicola</name>
    <dbReference type="NCBI Taxonomy" id="2918171"/>
    <lineage>
        <taxon>Bacteria</taxon>
        <taxon>Pseudomonadati</taxon>
        <taxon>Myxococcota</taxon>
        <taxon>Myxococcia</taxon>
        <taxon>Myxococcales</taxon>
        <taxon>Cystobacterineae</taxon>
        <taxon>Anaeromyxobacteraceae</taxon>
        <taxon>Anaeromyxobacter</taxon>
    </lineage>
</organism>
<name>A0ABM7X9J3_9BACT</name>
<keyword evidence="1" id="KW-1133">Transmembrane helix</keyword>
<evidence type="ECO:0000313" key="2">
    <source>
        <dbReference type="EMBL" id="BDG08497.1"/>
    </source>
</evidence>
<evidence type="ECO:0008006" key="4">
    <source>
        <dbReference type="Google" id="ProtNLM"/>
    </source>
</evidence>
<evidence type="ECO:0000313" key="3">
    <source>
        <dbReference type="Proteomes" id="UP001162734"/>
    </source>
</evidence>
<dbReference type="Proteomes" id="UP001162734">
    <property type="component" value="Chromosome"/>
</dbReference>
<accession>A0ABM7X9J3</accession>
<keyword evidence="3" id="KW-1185">Reference proteome</keyword>
<dbReference type="Pfam" id="PF04964">
    <property type="entry name" value="Flp_Fap"/>
    <property type="match status" value="1"/>
</dbReference>
<sequence>MSRSRSASSWRPRALWLDERGATAVEYALLASFITGAIAAAVGTFGGAVKALFLKIVTVWPN</sequence>